<dbReference type="PANTHER" id="PTHR38602:SF1">
    <property type="entry name" value="INNER MEMBRANE PROTEIN"/>
    <property type="match status" value="1"/>
</dbReference>
<evidence type="ECO:0008006" key="4">
    <source>
        <dbReference type="Google" id="ProtNLM"/>
    </source>
</evidence>
<dbReference type="RefSeq" id="WP_083728688.1">
    <property type="nucleotide sequence ID" value="NZ_FOUD01000012.1"/>
</dbReference>
<reference evidence="2 3" key="1">
    <citation type="submission" date="2017-01" db="EMBL/GenBank/DDBJ databases">
        <title>Draft genome sequence of Pseudomonas pachastrellae type strain CCUG 46540T from a deep sea.</title>
        <authorList>
            <person name="Gomila M."/>
            <person name="Mulet M."/>
            <person name="Lalucat J."/>
            <person name="Garcia-Valdes E."/>
        </authorList>
    </citation>
    <scope>NUCLEOTIDE SEQUENCE [LARGE SCALE GENOMIC DNA]</scope>
    <source>
        <strain evidence="2 3">CCUG 46540</strain>
    </source>
</reference>
<keyword evidence="1" id="KW-0472">Membrane</keyword>
<evidence type="ECO:0000256" key="1">
    <source>
        <dbReference type="SAM" id="Phobius"/>
    </source>
</evidence>
<dbReference type="InterPro" id="IPR019201">
    <property type="entry name" value="DUF2065"/>
</dbReference>
<evidence type="ECO:0000313" key="3">
    <source>
        <dbReference type="Proteomes" id="UP000242847"/>
    </source>
</evidence>
<protein>
    <recommendedName>
        <fullName evidence="4">DUF2065 domain-containing protein</fullName>
    </recommendedName>
</protein>
<name>A0A1S8DD56_9GAMM</name>
<dbReference type="AlphaFoldDB" id="A0A1S8DD56"/>
<feature type="transmembrane region" description="Helical" evidence="1">
    <location>
        <begin position="6"/>
        <end position="23"/>
    </location>
</feature>
<dbReference type="EMBL" id="MUBC01000046">
    <property type="protein sequence ID" value="ONM42799.1"/>
    <property type="molecule type" value="Genomic_DNA"/>
</dbReference>
<dbReference type="PANTHER" id="PTHR38602">
    <property type="entry name" value="INNER MEMBRANE PROTEIN-RELATED"/>
    <property type="match status" value="1"/>
</dbReference>
<accession>A0A1S8DD56</accession>
<feature type="transmembrane region" description="Helical" evidence="1">
    <location>
        <begin position="44"/>
        <end position="60"/>
    </location>
</feature>
<dbReference type="Proteomes" id="UP000242847">
    <property type="component" value="Unassembled WGS sequence"/>
</dbReference>
<keyword evidence="1" id="KW-0812">Transmembrane</keyword>
<organism evidence="2 3">
    <name type="scientific">Halopseudomonas pachastrellae</name>
    <dbReference type="NCBI Taxonomy" id="254161"/>
    <lineage>
        <taxon>Bacteria</taxon>
        <taxon>Pseudomonadati</taxon>
        <taxon>Pseudomonadota</taxon>
        <taxon>Gammaproteobacteria</taxon>
        <taxon>Pseudomonadales</taxon>
        <taxon>Pseudomonadaceae</taxon>
        <taxon>Halopseudomonas</taxon>
    </lineage>
</organism>
<sequence>MLQEILTALCLVLVIEGILPFLMPARWQRLLGGIAELGVRQIRLAGLASMLIGTLCLYLVR</sequence>
<evidence type="ECO:0000313" key="2">
    <source>
        <dbReference type="EMBL" id="ONM42799.1"/>
    </source>
</evidence>
<gene>
    <name evidence="2" type="ORF">BXT89_16040</name>
</gene>
<proteinExistence type="predicted"/>
<keyword evidence="3" id="KW-1185">Reference proteome</keyword>
<dbReference type="Pfam" id="PF09838">
    <property type="entry name" value="DUF2065"/>
    <property type="match status" value="1"/>
</dbReference>
<dbReference type="STRING" id="254161.SAMN05216256_1128"/>
<comment type="caution">
    <text evidence="2">The sequence shown here is derived from an EMBL/GenBank/DDBJ whole genome shotgun (WGS) entry which is preliminary data.</text>
</comment>
<keyword evidence="1" id="KW-1133">Transmembrane helix</keyword>
<dbReference type="OrthoDB" id="9182237at2"/>